<name>A0A4Q0MJM0_9HYPH</name>
<dbReference type="Proteomes" id="UP000289708">
    <property type="component" value="Unassembled WGS sequence"/>
</dbReference>
<gene>
    <name evidence="1" type="ORF">EK403_08000</name>
</gene>
<reference evidence="1 2" key="1">
    <citation type="submission" date="2018-12" db="EMBL/GenBank/DDBJ databases">
        <title>bacterium Hansschlegelia zhihuaiae S113.</title>
        <authorList>
            <person name="He J."/>
        </authorList>
    </citation>
    <scope>NUCLEOTIDE SEQUENCE [LARGE SCALE GENOMIC DNA]</scope>
    <source>
        <strain evidence="1 2">S 113</strain>
    </source>
</reference>
<evidence type="ECO:0000313" key="1">
    <source>
        <dbReference type="EMBL" id="RXF73907.1"/>
    </source>
</evidence>
<protein>
    <submittedName>
        <fullName evidence="1">Uncharacterized protein</fullName>
    </submittedName>
</protein>
<proteinExistence type="predicted"/>
<dbReference type="EMBL" id="RYFI01000006">
    <property type="protein sequence ID" value="RXF73907.1"/>
    <property type="molecule type" value="Genomic_DNA"/>
</dbReference>
<sequence>MLSRLSWTPAPVTVRKPIKRRLNADRRQHLVVIVVAIMKAGDPTPFAFEATCRHAIRSSLCLKGWLWPEADAVALDIVGTALRLIGAKRPPWAEGQPDWAQNGAGAMIERTRCVRCHAPLPEGHTKFCSDLCAHSHHLALSYLRKADEENAYALASGQ</sequence>
<keyword evidence="2" id="KW-1185">Reference proteome</keyword>
<dbReference type="AlphaFoldDB" id="A0A4Q0MJM0"/>
<organism evidence="1 2">
    <name type="scientific">Hansschlegelia zhihuaiae</name>
    <dbReference type="NCBI Taxonomy" id="405005"/>
    <lineage>
        <taxon>Bacteria</taxon>
        <taxon>Pseudomonadati</taxon>
        <taxon>Pseudomonadota</taxon>
        <taxon>Alphaproteobacteria</taxon>
        <taxon>Hyphomicrobiales</taxon>
        <taxon>Methylopilaceae</taxon>
        <taxon>Hansschlegelia</taxon>
    </lineage>
</organism>
<comment type="caution">
    <text evidence="1">The sequence shown here is derived from an EMBL/GenBank/DDBJ whole genome shotgun (WGS) entry which is preliminary data.</text>
</comment>
<accession>A0A4Q0MJM0</accession>
<dbReference type="RefSeq" id="WP_128776979.1">
    <property type="nucleotide sequence ID" value="NZ_RYFI01000006.1"/>
</dbReference>
<dbReference type="OrthoDB" id="8371374at2"/>
<evidence type="ECO:0000313" key="2">
    <source>
        <dbReference type="Proteomes" id="UP000289708"/>
    </source>
</evidence>